<dbReference type="Proteomes" id="UP001153331">
    <property type="component" value="Unassembled WGS sequence"/>
</dbReference>
<name>A0ACC2HPD3_9PLEO</name>
<dbReference type="EMBL" id="JAPHNI010001742">
    <property type="protein sequence ID" value="KAJ8104912.1"/>
    <property type="molecule type" value="Genomic_DNA"/>
</dbReference>
<sequence>MVPWRARRLRGDLSPTTRNILNEPAIGATPGRAIFGANEFTSKADVTPARKKAEAKGKMSRFSDVHMAQFKKMDSVANHPSAWRLKKTPSKPDLPKPEASKLKRTQSKMDLAESSTNPTTALKRTQSKIDLVEPSTKAPVIHRPQLKTTAAESSSKIPPTPLKRTQSKVDLTGSSLPRAQSTVRLVAAQEGSSAPAPKRVKRTEADDAATTRPPSRDTTSEAAPSKLPVPPRKITSQTALPRLAARLMTPTKSSIARAQSQTVKATKTASMIPQSPSTKNVFSPAQISRSLRDGARESMLQAKRNLQQVRSILRTPSRKFSDDPAKIAAGTHMSPPPESAWNNVPPVVPATAPVKKHVNFSSSTLARVAPDDVTKSPSPMKFRAGSEVPSGAIVYPSLGSGVEYPKLPQGDASPTASLSRRLTFGGETANHPRSFSFESGKPVKFGPTTTGTIRMVRKSDAPSVVESTKRRLETLQESSDKENDEHLENPRAAKKVKPTPTPSTPAKIPASASKTPRRTPGSAMSKSRLAFLATPKRTKV</sequence>
<evidence type="ECO:0000313" key="2">
    <source>
        <dbReference type="Proteomes" id="UP001153331"/>
    </source>
</evidence>
<proteinExistence type="predicted"/>
<gene>
    <name evidence="1" type="ORF">OPT61_g10498</name>
</gene>
<comment type="caution">
    <text evidence="1">The sequence shown here is derived from an EMBL/GenBank/DDBJ whole genome shotgun (WGS) entry which is preliminary data.</text>
</comment>
<protein>
    <submittedName>
        <fullName evidence="1">Uncharacterized protein</fullName>
    </submittedName>
</protein>
<keyword evidence="2" id="KW-1185">Reference proteome</keyword>
<organism evidence="1 2">
    <name type="scientific">Boeremia exigua</name>
    <dbReference type="NCBI Taxonomy" id="749465"/>
    <lineage>
        <taxon>Eukaryota</taxon>
        <taxon>Fungi</taxon>
        <taxon>Dikarya</taxon>
        <taxon>Ascomycota</taxon>
        <taxon>Pezizomycotina</taxon>
        <taxon>Dothideomycetes</taxon>
        <taxon>Pleosporomycetidae</taxon>
        <taxon>Pleosporales</taxon>
        <taxon>Pleosporineae</taxon>
        <taxon>Didymellaceae</taxon>
        <taxon>Boeremia</taxon>
    </lineage>
</organism>
<accession>A0ACC2HPD3</accession>
<reference evidence="1" key="1">
    <citation type="submission" date="2022-11" db="EMBL/GenBank/DDBJ databases">
        <title>Genome Sequence of Boeremia exigua.</title>
        <authorList>
            <person name="Buettner E."/>
        </authorList>
    </citation>
    <scope>NUCLEOTIDE SEQUENCE</scope>
    <source>
        <strain evidence="1">CU02</strain>
    </source>
</reference>
<evidence type="ECO:0000313" key="1">
    <source>
        <dbReference type="EMBL" id="KAJ8104912.1"/>
    </source>
</evidence>